<proteinExistence type="predicted"/>
<dbReference type="HOGENOM" id="CLU_3362606_0_0_2"/>
<reference evidence="1 2" key="1">
    <citation type="journal article" date="2014" name="Int. J. Syst. Evol. Microbiol.">
        <title>Nitrososphaera viennensis gen. nov., sp. nov., an aerobic and mesophilic, ammonia-oxidizing archaeon from soil and a member of the archaeal phylum Thaumarchaeota.</title>
        <authorList>
            <person name="Stieglmeier M."/>
            <person name="Klingl A."/>
            <person name="Alves R.J."/>
            <person name="Rittmann S.K."/>
            <person name="Melcher M."/>
            <person name="Leisch N."/>
            <person name="Schleper C."/>
        </authorList>
    </citation>
    <scope>NUCLEOTIDE SEQUENCE [LARGE SCALE GENOMIC DNA]</scope>
    <source>
        <strain evidence="1">EN76</strain>
    </source>
</reference>
<dbReference type="EMBL" id="CP007536">
    <property type="protein sequence ID" value="AIC15352.1"/>
    <property type="molecule type" value="Genomic_DNA"/>
</dbReference>
<accession>A0A060HQ97</accession>
<dbReference type="KEGG" id="nvn:NVIE_1139"/>
<sequence length="35" mass="3986">MKNFRIPKIISISCHSTRTMAAKKAKKSKAKPKKK</sequence>
<evidence type="ECO:0000313" key="1">
    <source>
        <dbReference type="EMBL" id="AIC15352.1"/>
    </source>
</evidence>
<gene>
    <name evidence="1" type="ORF">NVIE_1139</name>
</gene>
<protein>
    <submittedName>
        <fullName evidence="1">Uncharacterized protein</fullName>
    </submittedName>
</protein>
<dbReference type="Proteomes" id="UP000027093">
    <property type="component" value="Chromosome"/>
</dbReference>
<evidence type="ECO:0000313" key="2">
    <source>
        <dbReference type="Proteomes" id="UP000027093"/>
    </source>
</evidence>
<keyword evidence="2" id="KW-1185">Reference proteome</keyword>
<dbReference type="AlphaFoldDB" id="A0A060HQ97"/>
<organism evidence="1 2">
    <name type="scientific">Nitrososphaera viennensis EN76</name>
    <dbReference type="NCBI Taxonomy" id="926571"/>
    <lineage>
        <taxon>Archaea</taxon>
        <taxon>Nitrososphaerota</taxon>
        <taxon>Nitrososphaeria</taxon>
        <taxon>Nitrososphaerales</taxon>
        <taxon>Nitrososphaeraceae</taxon>
        <taxon>Nitrososphaera</taxon>
    </lineage>
</organism>
<name>A0A060HQ97_9ARCH</name>